<dbReference type="InterPro" id="IPR039867">
    <property type="entry name" value="Furry/Tao3/Mor2"/>
</dbReference>
<dbReference type="GO" id="GO:0031175">
    <property type="term" value="P:neuron projection development"/>
    <property type="evidence" value="ECO:0007669"/>
    <property type="project" value="TreeGrafter"/>
</dbReference>
<protein>
    <submittedName>
        <fullName evidence="3">MOR2-PAG1_N domain-containing protein</fullName>
    </submittedName>
</protein>
<organism evidence="2 3">
    <name type="scientific">Ascaris lumbricoides</name>
    <name type="common">Giant roundworm</name>
    <dbReference type="NCBI Taxonomy" id="6252"/>
    <lineage>
        <taxon>Eukaryota</taxon>
        <taxon>Metazoa</taxon>
        <taxon>Ecdysozoa</taxon>
        <taxon>Nematoda</taxon>
        <taxon>Chromadorea</taxon>
        <taxon>Rhabditida</taxon>
        <taxon>Spirurina</taxon>
        <taxon>Ascaridomorpha</taxon>
        <taxon>Ascaridoidea</taxon>
        <taxon>Ascarididae</taxon>
        <taxon>Ascaris</taxon>
    </lineage>
</organism>
<evidence type="ECO:0000313" key="3">
    <source>
        <dbReference type="WBParaSite" id="ALUE_0000005101-mRNA-1"/>
    </source>
</evidence>
<evidence type="ECO:0000259" key="1">
    <source>
        <dbReference type="Pfam" id="PF14222"/>
    </source>
</evidence>
<accession>A0A0M3HEW4</accession>
<evidence type="ECO:0000313" key="2">
    <source>
        <dbReference type="Proteomes" id="UP000036681"/>
    </source>
</evidence>
<dbReference type="GO" id="GO:0005938">
    <property type="term" value="C:cell cortex"/>
    <property type="evidence" value="ECO:0007669"/>
    <property type="project" value="TreeGrafter"/>
</dbReference>
<name>A0A0M3HEW4_ASCLU</name>
<dbReference type="InterPro" id="IPR025614">
    <property type="entry name" value="Cell_morpho_N"/>
</dbReference>
<dbReference type="PANTHER" id="PTHR12295">
    <property type="entry name" value="FURRY-RELATED"/>
    <property type="match status" value="1"/>
</dbReference>
<dbReference type="WBParaSite" id="ALUE_0000005101-mRNA-1">
    <property type="protein sequence ID" value="ALUE_0000005101-mRNA-1"/>
    <property type="gene ID" value="ALUE_0000005101"/>
</dbReference>
<dbReference type="Proteomes" id="UP000036681">
    <property type="component" value="Unplaced"/>
</dbReference>
<reference evidence="3" key="1">
    <citation type="submission" date="2017-02" db="UniProtKB">
        <authorList>
            <consortium name="WormBaseParasite"/>
        </authorList>
    </citation>
    <scope>IDENTIFICATION</scope>
</reference>
<dbReference type="GO" id="GO:0030427">
    <property type="term" value="C:site of polarized growth"/>
    <property type="evidence" value="ECO:0007669"/>
    <property type="project" value="TreeGrafter"/>
</dbReference>
<dbReference type="Pfam" id="PF14222">
    <property type="entry name" value="MOR2-PAG1_N"/>
    <property type="match status" value="1"/>
</dbReference>
<proteinExistence type="predicted"/>
<dbReference type="PANTHER" id="PTHR12295:SF30">
    <property type="entry name" value="PROTEIN FURRY"/>
    <property type="match status" value="1"/>
</dbReference>
<keyword evidence="2" id="KW-1185">Reference proteome</keyword>
<dbReference type="GO" id="GO:0000902">
    <property type="term" value="P:cell morphogenesis"/>
    <property type="evidence" value="ECO:0007669"/>
    <property type="project" value="InterPro"/>
</dbReference>
<dbReference type="AlphaFoldDB" id="A0A0M3HEW4"/>
<feature type="domain" description="Cell morphogenesis protein N-terminal" evidence="1">
    <location>
        <begin position="37"/>
        <end position="159"/>
    </location>
</feature>
<sequence length="198" mass="22794">MDNLMRALNGVCEHCLPSVLSTTIQWYENHDKRVRFDKRQLAVHYLLCVVLIEILPQIHFFPEACEQSVSYIVTLAFKEVAYRDPGTVGLNYNNFLSVAERYAEVLGVLSQSHAPLIQRTFLTQLAELKKETPVTPATVNNIIALLMAMKFFRVKVFSSRCYYFYFDCVCHQLKVRSSAARGHSLFCPALNFARFWSI</sequence>